<dbReference type="InterPro" id="IPR007295">
    <property type="entry name" value="DUF402"/>
</dbReference>
<dbReference type="Proteomes" id="UP000271678">
    <property type="component" value="Unassembled WGS sequence"/>
</dbReference>
<reference evidence="3 4" key="1">
    <citation type="submission" date="2018-11" db="EMBL/GenBank/DDBJ databases">
        <title>Draft genome of Simplicispira Flexivirga sp. BO-16.</title>
        <authorList>
            <person name="Im W.T."/>
        </authorList>
    </citation>
    <scope>NUCLEOTIDE SEQUENCE [LARGE SCALE GENOMIC DNA]</scope>
    <source>
        <strain evidence="3 4">BO-16</strain>
    </source>
</reference>
<dbReference type="InterPro" id="IPR035930">
    <property type="entry name" value="FomD-like_sf"/>
</dbReference>
<comment type="caution">
    <text evidence="3">The sequence shown here is derived from an EMBL/GenBank/DDBJ whole genome shotgun (WGS) entry which is preliminary data.</text>
</comment>
<evidence type="ECO:0000259" key="2">
    <source>
        <dbReference type="Pfam" id="PF04167"/>
    </source>
</evidence>
<name>A0A3M9LWP4_9MICO</name>
<keyword evidence="4" id="KW-1185">Reference proteome</keyword>
<proteinExistence type="predicted"/>
<feature type="region of interest" description="Disordered" evidence="1">
    <location>
        <begin position="196"/>
        <end position="218"/>
    </location>
</feature>
<dbReference type="SUPFAM" id="SSF159234">
    <property type="entry name" value="FomD-like"/>
    <property type="match status" value="1"/>
</dbReference>
<feature type="domain" description="DUF402" evidence="2">
    <location>
        <begin position="80"/>
        <end position="180"/>
    </location>
</feature>
<evidence type="ECO:0000313" key="3">
    <source>
        <dbReference type="EMBL" id="RNI17749.1"/>
    </source>
</evidence>
<evidence type="ECO:0000313" key="4">
    <source>
        <dbReference type="Proteomes" id="UP000271678"/>
    </source>
</evidence>
<organism evidence="3 4">
    <name type="scientific">Flexivirga caeni</name>
    <dbReference type="NCBI Taxonomy" id="2294115"/>
    <lineage>
        <taxon>Bacteria</taxon>
        <taxon>Bacillati</taxon>
        <taxon>Actinomycetota</taxon>
        <taxon>Actinomycetes</taxon>
        <taxon>Micrococcales</taxon>
        <taxon>Dermacoccaceae</taxon>
        <taxon>Flexivirga</taxon>
    </lineage>
</organism>
<accession>A0A3M9LWP4</accession>
<gene>
    <name evidence="3" type="ORF">EFY87_19315</name>
</gene>
<sequence length="218" mass="24118">MRSTVLPGDTVRVADTHARGATMRIVTIRKCKRPAGVGSWRGYELGEDDYGTWVFTPEHSTYTGVHADGRTETCEVAQGTDLVGRDSVILLPVDGWYVGHWVHGIDYVIHVDIATPATRFEDTWSYDDLELDPYLTKDGEFGVEDGDEFDAACARGLIQPHERARALHEVEVLRRALTSHPAQLLQVGTARLDEGRKLGLPPLPRSPVPRFTATARSA</sequence>
<dbReference type="Gene3D" id="2.40.380.10">
    <property type="entry name" value="FomD-like"/>
    <property type="match status" value="1"/>
</dbReference>
<protein>
    <submittedName>
        <fullName evidence="3">DUF402 domain-containing protein</fullName>
    </submittedName>
</protein>
<evidence type="ECO:0000256" key="1">
    <source>
        <dbReference type="SAM" id="MobiDB-lite"/>
    </source>
</evidence>
<dbReference type="AlphaFoldDB" id="A0A3M9LWP4"/>
<dbReference type="EMBL" id="RJJQ01000029">
    <property type="protein sequence ID" value="RNI17749.1"/>
    <property type="molecule type" value="Genomic_DNA"/>
</dbReference>
<dbReference type="Pfam" id="PF04167">
    <property type="entry name" value="DUF402"/>
    <property type="match status" value="1"/>
</dbReference>